<dbReference type="InterPro" id="IPR056935">
    <property type="entry name" value="Rv0428c-like_C"/>
</dbReference>
<dbReference type="KEGG" id="rcr:NCTC10994_03436"/>
<proteinExistence type="predicted"/>
<organism evidence="2 3">
    <name type="scientific">Rhodococcus coprophilus</name>
    <dbReference type="NCBI Taxonomy" id="38310"/>
    <lineage>
        <taxon>Bacteria</taxon>
        <taxon>Bacillati</taxon>
        <taxon>Actinomycetota</taxon>
        <taxon>Actinomycetes</taxon>
        <taxon>Mycobacteriales</taxon>
        <taxon>Nocardiaceae</taxon>
        <taxon>Rhodococcus</taxon>
    </lineage>
</organism>
<dbReference type="RefSeq" id="WP_072703971.1">
    <property type="nucleotide sequence ID" value="NZ_JAFBBL010000001.1"/>
</dbReference>
<dbReference type="InterPro" id="IPR056934">
    <property type="entry name" value="SH3_Rv0428c"/>
</dbReference>
<dbReference type="STRING" id="1219011.GCA_001895045_03738"/>
<dbReference type="PROSITE" id="PS51186">
    <property type="entry name" value="GNAT"/>
    <property type="match status" value="1"/>
</dbReference>
<dbReference type="Pfam" id="PF24553">
    <property type="entry name" value="Rv0428c_C"/>
    <property type="match status" value="1"/>
</dbReference>
<dbReference type="InterPro" id="IPR016181">
    <property type="entry name" value="Acyl_CoA_acyltransferase"/>
</dbReference>
<dbReference type="Pfam" id="PF24551">
    <property type="entry name" value="SH3_Rv0428c"/>
    <property type="match status" value="1"/>
</dbReference>
<evidence type="ECO:0000313" key="3">
    <source>
        <dbReference type="Proteomes" id="UP000249091"/>
    </source>
</evidence>
<protein>
    <submittedName>
        <fullName evidence="2">Acetyltransferase</fullName>
    </submittedName>
</protein>
<dbReference type="EMBL" id="LS483468">
    <property type="protein sequence ID" value="SQI36865.1"/>
    <property type="molecule type" value="Genomic_DNA"/>
</dbReference>
<dbReference type="AlphaFoldDB" id="A0A2X4XAQ5"/>
<feature type="domain" description="N-acetyltransferase" evidence="1">
    <location>
        <begin position="185"/>
        <end position="329"/>
    </location>
</feature>
<name>A0A2X4XAQ5_9NOCA</name>
<keyword evidence="2" id="KW-0808">Transferase</keyword>
<dbReference type="GO" id="GO:0016747">
    <property type="term" value="F:acyltransferase activity, transferring groups other than amino-acyl groups"/>
    <property type="evidence" value="ECO:0007669"/>
    <property type="project" value="InterPro"/>
</dbReference>
<evidence type="ECO:0000259" key="1">
    <source>
        <dbReference type="PROSITE" id="PS51186"/>
    </source>
</evidence>
<reference evidence="2 3" key="1">
    <citation type="submission" date="2018-06" db="EMBL/GenBank/DDBJ databases">
        <authorList>
            <consortium name="Pathogen Informatics"/>
            <person name="Doyle S."/>
        </authorList>
    </citation>
    <scope>NUCLEOTIDE SEQUENCE [LARGE SCALE GENOMIC DNA]</scope>
    <source>
        <strain evidence="2 3">NCTC10994</strain>
    </source>
</reference>
<dbReference type="Proteomes" id="UP000249091">
    <property type="component" value="Chromosome 1"/>
</dbReference>
<dbReference type="PANTHER" id="PTHR43072">
    <property type="entry name" value="N-ACETYLTRANSFERASE"/>
    <property type="match status" value="1"/>
</dbReference>
<dbReference type="InterPro" id="IPR000182">
    <property type="entry name" value="GNAT_dom"/>
</dbReference>
<gene>
    <name evidence="2" type="ORF">NCTC10994_03436</name>
</gene>
<dbReference type="Gene3D" id="3.40.630.30">
    <property type="match status" value="1"/>
</dbReference>
<evidence type="ECO:0000313" key="2">
    <source>
        <dbReference type="EMBL" id="SQI36865.1"/>
    </source>
</evidence>
<dbReference type="CDD" id="cd04301">
    <property type="entry name" value="NAT_SF"/>
    <property type="match status" value="1"/>
</dbReference>
<keyword evidence="3" id="KW-1185">Reference proteome</keyword>
<sequence>MTTDGPAAAGVPLGSRVVLRYRLPAGYSHPMTDVLGELVSVDPVVAVRTADERLVQVSPSAVVALKPIGTRPIRTSEIRSLEHAAAAGWPGLEQQWIDGWFLRAGGGFTGRANSAAPLGEPGTVADPADPHVRARMRDWFASRGLPLRLLVPERLARIPEGWPTGDRVVVMGADLDNVPLPEGPAPVAVAAEPDDDWLSLYRGGTVPPVARAVVGAVAAGTLGFGRIGMPGQPPLAIGRAAVTHAPDGRRWVGLSAVEVTPEHRRNGLGTLLCGALLGWARGAGATHAYLQVHEDNAAARAMYRELGFVDHHRYTYATEPTGSPGTVRV</sequence>
<dbReference type="SUPFAM" id="SSF55729">
    <property type="entry name" value="Acyl-CoA N-acyltransferases (Nat)"/>
    <property type="match status" value="1"/>
</dbReference>
<accession>A0A2X4XAQ5</accession>